<protein>
    <recommendedName>
        <fullName evidence="3">Mce-associated membrane protein</fullName>
    </recommendedName>
</protein>
<comment type="caution">
    <text evidence="1">The sequence shown here is derived from an EMBL/GenBank/DDBJ whole genome shotgun (WGS) entry which is preliminary data.</text>
</comment>
<proteinExistence type="predicted"/>
<keyword evidence="2" id="KW-1185">Reference proteome</keyword>
<evidence type="ECO:0000313" key="2">
    <source>
        <dbReference type="Proteomes" id="UP000602198"/>
    </source>
</evidence>
<evidence type="ECO:0000313" key="1">
    <source>
        <dbReference type="EMBL" id="MBL1079607.1"/>
    </source>
</evidence>
<evidence type="ECO:0008006" key="3">
    <source>
        <dbReference type="Google" id="ProtNLM"/>
    </source>
</evidence>
<dbReference type="Proteomes" id="UP000602198">
    <property type="component" value="Unassembled WGS sequence"/>
</dbReference>
<name>A0ABS1MG60_9NOCA</name>
<accession>A0ABS1MG60</accession>
<organism evidence="1 2">
    <name type="scientific">Nocardia acididurans</name>
    <dbReference type="NCBI Taxonomy" id="2802282"/>
    <lineage>
        <taxon>Bacteria</taxon>
        <taxon>Bacillati</taxon>
        <taxon>Actinomycetota</taxon>
        <taxon>Actinomycetes</taxon>
        <taxon>Mycobacteriales</taxon>
        <taxon>Nocardiaceae</taxon>
        <taxon>Nocardia</taxon>
    </lineage>
</organism>
<gene>
    <name evidence="1" type="ORF">JK358_34905</name>
</gene>
<dbReference type="EMBL" id="JAERRJ010000018">
    <property type="protein sequence ID" value="MBL1079607.1"/>
    <property type="molecule type" value="Genomic_DNA"/>
</dbReference>
<reference evidence="1 2" key="1">
    <citation type="submission" date="2021-01" db="EMBL/GenBank/DDBJ databases">
        <title>WGS of actinomycetes isolated from Thailand.</title>
        <authorList>
            <person name="Thawai C."/>
        </authorList>
    </citation>
    <scope>NUCLEOTIDE SEQUENCE [LARGE SCALE GENOMIC DNA]</scope>
    <source>
        <strain evidence="1 2">LPG 2</strain>
    </source>
</reference>
<sequence>MLAGAVVTALLIGCAVLGGLWWSARADLHAAAVVADNAARAERTATEYAVGAATVDYQHMDEWIVRLKANTTSVLANKFDATGPKLGEILAPLQWTSTATPVAAKVMSDKNGVYVVDVFLNVTSSSSQSPAGTQTTVTYSITLDRGAGWMISDVGGMTAALPSK</sequence>